<keyword evidence="7" id="KW-0233">DNA recombination</keyword>
<evidence type="ECO:0000256" key="2">
    <source>
        <dbReference type="ARBA" id="ARBA00011044"/>
    </source>
</evidence>
<keyword evidence="13" id="KW-1185">Reference proteome</keyword>
<dbReference type="InterPro" id="IPR010095">
    <property type="entry name" value="Cas12f1-like_TNB"/>
</dbReference>
<dbReference type="STRING" id="1925591.BI308_13075"/>
<protein>
    <submittedName>
        <fullName evidence="12">Transposase</fullName>
    </submittedName>
</protein>
<evidence type="ECO:0000256" key="4">
    <source>
        <dbReference type="ARBA" id="ARBA00022723"/>
    </source>
</evidence>
<dbReference type="GO" id="GO:0046872">
    <property type="term" value="F:metal ion binding"/>
    <property type="evidence" value="ECO:0007669"/>
    <property type="project" value="UniProtKB-KW"/>
</dbReference>
<accession>A0A1L9QR09</accession>
<comment type="similarity">
    <text evidence="2">In the N-terminal section; belongs to the transposase 2 family.</text>
</comment>
<evidence type="ECO:0000256" key="8">
    <source>
        <dbReference type="SAM" id="MobiDB-lite"/>
    </source>
</evidence>
<dbReference type="InterPro" id="IPR051399">
    <property type="entry name" value="RNA-guided_DNA_endo/Transpos"/>
</dbReference>
<dbReference type="GO" id="GO:0032196">
    <property type="term" value="P:transposition"/>
    <property type="evidence" value="ECO:0007669"/>
    <property type="project" value="UniProtKB-KW"/>
</dbReference>
<organism evidence="12 13">
    <name type="scientific">Roseofilum reptotaenium AO1-A</name>
    <dbReference type="NCBI Taxonomy" id="1925591"/>
    <lineage>
        <taxon>Bacteria</taxon>
        <taxon>Bacillati</taxon>
        <taxon>Cyanobacteriota</taxon>
        <taxon>Cyanophyceae</taxon>
        <taxon>Desertifilales</taxon>
        <taxon>Desertifilaceae</taxon>
        <taxon>Roseofilum</taxon>
    </lineage>
</organism>
<name>A0A1L9QR09_9CYAN</name>
<proteinExistence type="inferred from homology"/>
<dbReference type="Pfam" id="PF07282">
    <property type="entry name" value="Cas12f1-like_TNB"/>
    <property type="match status" value="1"/>
</dbReference>
<dbReference type="Pfam" id="PF12323">
    <property type="entry name" value="HTH_OrfB_IS605"/>
    <property type="match status" value="1"/>
</dbReference>
<dbReference type="AlphaFoldDB" id="A0A1L9QR09"/>
<dbReference type="PANTHER" id="PTHR30405:SF25">
    <property type="entry name" value="RNA-GUIDED DNA ENDONUCLEASE INSQ-RELATED"/>
    <property type="match status" value="1"/>
</dbReference>
<feature type="domain" description="Cas12f1-like TNB" evidence="10">
    <location>
        <begin position="295"/>
        <end position="361"/>
    </location>
</feature>
<evidence type="ECO:0000259" key="11">
    <source>
        <dbReference type="Pfam" id="PF12323"/>
    </source>
</evidence>
<dbReference type="GO" id="GO:0003677">
    <property type="term" value="F:DNA binding"/>
    <property type="evidence" value="ECO:0007669"/>
    <property type="project" value="UniProtKB-KW"/>
</dbReference>
<dbReference type="PANTHER" id="PTHR30405">
    <property type="entry name" value="TRANSPOSASE"/>
    <property type="match status" value="1"/>
</dbReference>
<evidence type="ECO:0000313" key="12">
    <source>
        <dbReference type="EMBL" id="OJJ25118.1"/>
    </source>
</evidence>
<dbReference type="Proteomes" id="UP000183940">
    <property type="component" value="Unassembled WGS sequence"/>
</dbReference>
<evidence type="ECO:0000259" key="9">
    <source>
        <dbReference type="Pfam" id="PF01385"/>
    </source>
</evidence>
<dbReference type="GO" id="GO:0006310">
    <property type="term" value="P:DNA recombination"/>
    <property type="evidence" value="ECO:0007669"/>
    <property type="project" value="UniProtKB-KW"/>
</dbReference>
<dbReference type="NCBIfam" id="NF040570">
    <property type="entry name" value="guided_TnpB"/>
    <property type="match status" value="1"/>
</dbReference>
<evidence type="ECO:0000256" key="6">
    <source>
        <dbReference type="ARBA" id="ARBA00023125"/>
    </source>
</evidence>
<evidence type="ECO:0000256" key="1">
    <source>
        <dbReference type="ARBA" id="ARBA00008761"/>
    </source>
</evidence>
<feature type="domain" description="Transposase putative helix-turn-helix" evidence="11">
    <location>
        <begin position="1"/>
        <end position="45"/>
    </location>
</feature>
<sequence length="405" mass="46282">MKARYRYRIYPTSGQQISWSRLLGCVRVVWNDALGFCVDQYRSGNQKPSNSQLQKKFITQAKKESNRQWLSQVSNIPLQQSLRDLNTAYQNFFKSSKGERKGKPVRPPRFKRKRARQSARFARHGFSIKRDKVYLAKIGLLKVVWSRPLPAQPSSVTVIKDAAGRYFLSFVVEILPESLTANQHSVGIDLGISTFATLSTGEKIDAPKPLKKRLKRLRRVNKNLSRKQKGCKRYEKAKKRRGKLYAKIKNIRRDFLHKLSTRMIRENQTIVLEDLNVSGMVKNRRLSRAISDLGWRQFRTLLEAKANKVRNFRVINRWEPTSQVCSSCGFKGGKLDLSIRKWTCLNCGATHDRDVNAAINILVAGGHSETINGRRGECKTSVKGAATVEASTHLEFKQLSLFDTA</sequence>
<dbReference type="NCBIfam" id="TIGR01766">
    <property type="entry name" value="IS200/IS605 family accessory protein TnpB-like domain"/>
    <property type="match status" value="1"/>
</dbReference>
<dbReference type="Pfam" id="PF01385">
    <property type="entry name" value="OrfB_IS605"/>
    <property type="match status" value="1"/>
</dbReference>
<keyword evidence="3" id="KW-0815">Transposition</keyword>
<evidence type="ECO:0000259" key="10">
    <source>
        <dbReference type="Pfam" id="PF07282"/>
    </source>
</evidence>
<dbReference type="InterPro" id="IPR001959">
    <property type="entry name" value="Transposase"/>
</dbReference>
<keyword evidence="6" id="KW-0238">DNA-binding</keyword>
<feature type="domain" description="Probable transposase IS891/IS1136/IS1341" evidence="9">
    <location>
        <begin position="170"/>
        <end position="284"/>
    </location>
</feature>
<evidence type="ECO:0000256" key="5">
    <source>
        <dbReference type="ARBA" id="ARBA00022833"/>
    </source>
</evidence>
<dbReference type="EMBL" id="MLAW01000021">
    <property type="protein sequence ID" value="OJJ25118.1"/>
    <property type="molecule type" value="Genomic_DNA"/>
</dbReference>
<keyword evidence="5" id="KW-0862">Zinc</keyword>
<keyword evidence="4" id="KW-0479">Metal-binding</keyword>
<evidence type="ECO:0000313" key="13">
    <source>
        <dbReference type="Proteomes" id="UP000183940"/>
    </source>
</evidence>
<feature type="compositionally biased region" description="Basic residues" evidence="8">
    <location>
        <begin position="103"/>
        <end position="116"/>
    </location>
</feature>
<feature type="region of interest" description="Disordered" evidence="8">
    <location>
        <begin position="96"/>
        <end position="116"/>
    </location>
</feature>
<reference evidence="12" key="1">
    <citation type="submission" date="2016-10" db="EMBL/GenBank/DDBJ databases">
        <title>CRISPR-Cas defence system in Roseofilum reptotaenium: evidence of a bacteriophage-cyanobacterium arms race in the coral black band disease.</title>
        <authorList>
            <person name="Buerger P."/>
            <person name="Wood-Charlson E.M."/>
            <person name="Weynberg K.D."/>
            <person name="Willis B."/>
            <person name="Van Oppen M.J."/>
        </authorList>
    </citation>
    <scope>NUCLEOTIDE SEQUENCE [LARGE SCALE GENOMIC DNA]</scope>
    <source>
        <strain evidence="12">AO1-A</strain>
    </source>
</reference>
<dbReference type="InterPro" id="IPR021027">
    <property type="entry name" value="Transposase_put_HTH"/>
</dbReference>
<evidence type="ECO:0000256" key="7">
    <source>
        <dbReference type="ARBA" id="ARBA00023172"/>
    </source>
</evidence>
<evidence type="ECO:0000256" key="3">
    <source>
        <dbReference type="ARBA" id="ARBA00022578"/>
    </source>
</evidence>
<comment type="caution">
    <text evidence="12">The sequence shown here is derived from an EMBL/GenBank/DDBJ whole genome shotgun (WGS) entry which is preliminary data.</text>
</comment>
<gene>
    <name evidence="12" type="ORF">BI308_13075</name>
</gene>
<comment type="similarity">
    <text evidence="1">In the C-terminal section; belongs to the transposase 35 family.</text>
</comment>